<reference evidence="9 10" key="1">
    <citation type="submission" date="2019-09" db="EMBL/GenBank/DDBJ databases">
        <title>Genomes of family Cryomorphaceae.</title>
        <authorList>
            <person name="Bowman J.P."/>
        </authorList>
    </citation>
    <scope>NUCLEOTIDE SEQUENCE [LARGE SCALE GENOMIC DNA]</scope>
    <source>
        <strain evidence="9 10">LMG 25704</strain>
    </source>
</reference>
<dbReference type="OrthoDB" id="9811314at2"/>
<feature type="chain" id="PRO_5026855547" evidence="6">
    <location>
        <begin position="20"/>
        <end position="441"/>
    </location>
</feature>
<dbReference type="Gene3D" id="3.30.830.10">
    <property type="entry name" value="Metalloenzyme, LuxS/M16 peptidase-like"/>
    <property type="match status" value="2"/>
</dbReference>
<dbReference type="PANTHER" id="PTHR43690">
    <property type="entry name" value="NARDILYSIN"/>
    <property type="match status" value="1"/>
</dbReference>
<feature type="domain" description="Peptidase M16 C-terminal" evidence="8">
    <location>
        <begin position="192"/>
        <end position="367"/>
    </location>
</feature>
<evidence type="ECO:0000256" key="5">
    <source>
        <dbReference type="ARBA" id="ARBA00023049"/>
    </source>
</evidence>
<dbReference type="InterPro" id="IPR011765">
    <property type="entry name" value="Pept_M16_N"/>
</dbReference>
<evidence type="ECO:0000259" key="7">
    <source>
        <dbReference type="Pfam" id="PF00675"/>
    </source>
</evidence>
<protein>
    <submittedName>
        <fullName evidence="9">Insulinase family protein</fullName>
    </submittedName>
</protein>
<dbReference type="Pfam" id="PF00675">
    <property type="entry name" value="Peptidase_M16"/>
    <property type="match status" value="1"/>
</dbReference>
<keyword evidence="10" id="KW-1185">Reference proteome</keyword>
<organism evidence="9 10">
    <name type="scientific">Phaeocystidibacter luteus</name>
    <dbReference type="NCBI Taxonomy" id="911197"/>
    <lineage>
        <taxon>Bacteria</taxon>
        <taxon>Pseudomonadati</taxon>
        <taxon>Bacteroidota</taxon>
        <taxon>Flavobacteriia</taxon>
        <taxon>Flavobacteriales</taxon>
        <taxon>Phaeocystidibacteraceae</taxon>
        <taxon>Phaeocystidibacter</taxon>
    </lineage>
</organism>
<evidence type="ECO:0000313" key="10">
    <source>
        <dbReference type="Proteomes" id="UP000468650"/>
    </source>
</evidence>
<evidence type="ECO:0000256" key="3">
    <source>
        <dbReference type="ARBA" id="ARBA00022801"/>
    </source>
</evidence>
<dbReference type="EMBL" id="WBVO01000004">
    <property type="protein sequence ID" value="KAB2810346.1"/>
    <property type="molecule type" value="Genomic_DNA"/>
</dbReference>
<evidence type="ECO:0000256" key="4">
    <source>
        <dbReference type="ARBA" id="ARBA00022833"/>
    </source>
</evidence>
<dbReference type="SUPFAM" id="SSF63411">
    <property type="entry name" value="LuxS/MPP-like metallohydrolase"/>
    <property type="match status" value="2"/>
</dbReference>
<comment type="caution">
    <text evidence="9">The sequence shown here is derived from an EMBL/GenBank/DDBJ whole genome shotgun (WGS) entry which is preliminary data.</text>
</comment>
<dbReference type="RefSeq" id="WP_151667135.1">
    <property type="nucleotide sequence ID" value="NZ_WBVO01000004.1"/>
</dbReference>
<dbReference type="Pfam" id="PF05193">
    <property type="entry name" value="Peptidase_M16_C"/>
    <property type="match status" value="1"/>
</dbReference>
<sequence>MKHITVGAALLAATFSVQAQRSEVEFTEFDLDNGLHVILHEDHSTPIVAVTVLYHVGSKDEVVGRTGFAHFFEHLLFEGSENIGRGEYSKIVQSNGGALNANTTQDRTFYYEILPSNQLELGLWLESERMLHANIDNEGVETQRGVVKEEKRLRIDNQPYGSWISEMFSRAFTNHPYHWAPIGSMDDLNAAQLEEFMDFYRKFYNPNNATLSIAGDIDPDEAREMIELYFGDIPAGEPVVHPTVEEGPLNGPIIDTVYDNIQVPGVFVGYRIPSQTSEDAYALEMLNNVLSQGGSSLLPRKMVDEQQIALQVFSFPYTLEDYGVFITLALANGETTTGELVASMDEEVEKLKTSLIEEETYQRALNQVESSFIQSNSSMAGIAESLANYHVYFGDANLINAEIERYRKVTREDIQRVAKEYLSDDNRVILHYLPMAQQASN</sequence>
<gene>
    <name evidence="9" type="ORF">F8C67_07095</name>
</gene>
<accession>A0A6N6RGQ0</accession>
<dbReference type="GO" id="GO:0006508">
    <property type="term" value="P:proteolysis"/>
    <property type="evidence" value="ECO:0007669"/>
    <property type="project" value="UniProtKB-KW"/>
</dbReference>
<feature type="signal peptide" evidence="6">
    <location>
        <begin position="1"/>
        <end position="19"/>
    </location>
</feature>
<keyword evidence="5" id="KW-0482">Metalloprotease</keyword>
<evidence type="ECO:0000256" key="6">
    <source>
        <dbReference type="SAM" id="SignalP"/>
    </source>
</evidence>
<keyword evidence="6" id="KW-0732">Signal</keyword>
<keyword evidence="2" id="KW-0645">Protease</keyword>
<evidence type="ECO:0000259" key="8">
    <source>
        <dbReference type="Pfam" id="PF05193"/>
    </source>
</evidence>
<comment type="similarity">
    <text evidence="1">Belongs to the peptidase M16 family.</text>
</comment>
<dbReference type="InterPro" id="IPR007863">
    <property type="entry name" value="Peptidase_M16_C"/>
</dbReference>
<evidence type="ECO:0000313" key="9">
    <source>
        <dbReference type="EMBL" id="KAB2810346.1"/>
    </source>
</evidence>
<dbReference type="InterPro" id="IPR011249">
    <property type="entry name" value="Metalloenz_LuxS/M16"/>
</dbReference>
<keyword evidence="3" id="KW-0378">Hydrolase</keyword>
<keyword evidence="4" id="KW-0862">Zinc</keyword>
<feature type="domain" description="Peptidase M16 N-terminal" evidence="7">
    <location>
        <begin position="37"/>
        <end position="151"/>
    </location>
</feature>
<evidence type="ECO:0000256" key="1">
    <source>
        <dbReference type="ARBA" id="ARBA00007261"/>
    </source>
</evidence>
<dbReference type="GO" id="GO:0008237">
    <property type="term" value="F:metallopeptidase activity"/>
    <property type="evidence" value="ECO:0007669"/>
    <property type="project" value="UniProtKB-KW"/>
</dbReference>
<dbReference type="AlphaFoldDB" id="A0A6N6RGQ0"/>
<dbReference type="PANTHER" id="PTHR43690:SF17">
    <property type="entry name" value="PROTEIN YHJJ"/>
    <property type="match status" value="1"/>
</dbReference>
<dbReference type="InterPro" id="IPR050626">
    <property type="entry name" value="Peptidase_M16"/>
</dbReference>
<name>A0A6N6RGQ0_9FLAO</name>
<proteinExistence type="inferred from homology"/>
<evidence type="ECO:0000256" key="2">
    <source>
        <dbReference type="ARBA" id="ARBA00022670"/>
    </source>
</evidence>
<dbReference type="GO" id="GO:0046872">
    <property type="term" value="F:metal ion binding"/>
    <property type="evidence" value="ECO:0007669"/>
    <property type="project" value="InterPro"/>
</dbReference>
<dbReference type="Proteomes" id="UP000468650">
    <property type="component" value="Unassembled WGS sequence"/>
</dbReference>